<keyword evidence="6 13" id="KW-1133">Transmembrane helix</keyword>
<evidence type="ECO:0000256" key="12">
    <source>
        <dbReference type="ARBA" id="ARBA00037847"/>
    </source>
</evidence>
<organism evidence="15 16">
    <name type="scientific">Marinobacterium nitratireducens</name>
    <dbReference type="NCBI Taxonomy" id="518897"/>
    <lineage>
        <taxon>Bacteria</taxon>
        <taxon>Pseudomonadati</taxon>
        <taxon>Pseudomonadota</taxon>
        <taxon>Gammaproteobacteria</taxon>
        <taxon>Oceanospirillales</taxon>
        <taxon>Oceanospirillaceae</taxon>
        <taxon>Marinobacterium</taxon>
    </lineage>
</organism>
<keyword evidence="5 13" id="KW-0375">Hydrogen ion transport</keyword>
<dbReference type="EMBL" id="BMLT01000005">
    <property type="protein sequence ID" value="GGO81606.1"/>
    <property type="molecule type" value="Genomic_DNA"/>
</dbReference>
<evidence type="ECO:0000256" key="10">
    <source>
        <dbReference type="ARBA" id="ARBA00025198"/>
    </source>
</evidence>
<dbReference type="GO" id="GO:0046933">
    <property type="term" value="F:proton-transporting ATP synthase activity, rotational mechanism"/>
    <property type="evidence" value="ECO:0007669"/>
    <property type="project" value="UniProtKB-UniRule"/>
</dbReference>
<keyword evidence="7 13" id="KW-0406">Ion transport</keyword>
<protein>
    <recommendedName>
        <fullName evidence="13">ATP synthase subunit b</fullName>
    </recommendedName>
    <alternativeName>
        <fullName evidence="13">ATP synthase F(0) sector subunit b</fullName>
    </alternativeName>
    <alternativeName>
        <fullName evidence="13">ATPase subunit I</fullName>
    </alternativeName>
    <alternativeName>
        <fullName evidence="13">F-type ATPase subunit b</fullName>
        <shortName evidence="13">F-ATPase subunit b</shortName>
    </alternativeName>
</protein>
<dbReference type="Pfam" id="PF00213">
    <property type="entry name" value="OSCP"/>
    <property type="match status" value="1"/>
</dbReference>
<evidence type="ECO:0000256" key="4">
    <source>
        <dbReference type="ARBA" id="ARBA00022692"/>
    </source>
</evidence>
<evidence type="ECO:0000313" key="16">
    <source>
        <dbReference type="Proteomes" id="UP000599578"/>
    </source>
</evidence>
<dbReference type="Pfam" id="PF00430">
    <property type="entry name" value="ATP-synt_B"/>
    <property type="match status" value="1"/>
</dbReference>
<keyword evidence="9 13" id="KW-0066">ATP synthesis</keyword>
<accession>A0A917ZEL5</accession>
<dbReference type="InterPro" id="IPR000711">
    <property type="entry name" value="ATPase_OSCP/dsu"/>
</dbReference>
<comment type="similarity">
    <text evidence="1 13">Belongs to the ATPase B chain family.</text>
</comment>
<dbReference type="CDD" id="cd06503">
    <property type="entry name" value="ATP-synt_Fo_b"/>
    <property type="match status" value="1"/>
</dbReference>
<keyword evidence="8 13" id="KW-0472">Membrane</keyword>
<dbReference type="GO" id="GO:0005886">
    <property type="term" value="C:plasma membrane"/>
    <property type="evidence" value="ECO:0007669"/>
    <property type="project" value="UniProtKB-SubCell"/>
</dbReference>
<dbReference type="RefSeq" id="WP_188860553.1">
    <property type="nucleotide sequence ID" value="NZ_BMLT01000005.1"/>
</dbReference>
<keyword evidence="3 13" id="KW-0138">CF(0)</keyword>
<evidence type="ECO:0000256" key="11">
    <source>
        <dbReference type="ARBA" id="ARBA00025614"/>
    </source>
</evidence>
<evidence type="ECO:0000256" key="7">
    <source>
        <dbReference type="ARBA" id="ARBA00023065"/>
    </source>
</evidence>
<dbReference type="InterPro" id="IPR002146">
    <property type="entry name" value="ATP_synth_b/b'su_bac/chlpt"/>
</dbReference>
<comment type="function">
    <text evidence="10 13">F(1)F(0) ATP synthase produces ATP from ADP in the presence of a proton or sodium gradient. F-type ATPases consist of two structural domains, F(1) containing the extramembraneous catalytic core and F(0) containing the membrane proton channel, linked together by a central stalk and a peripheral stalk. During catalysis, ATP synthesis in the catalytic domain of F(1) is coupled via a rotary mechanism of the central stalk subunits to proton translocation.</text>
</comment>
<keyword evidence="4 13" id="KW-0812">Transmembrane</keyword>
<evidence type="ECO:0000256" key="3">
    <source>
        <dbReference type="ARBA" id="ARBA00022547"/>
    </source>
</evidence>
<evidence type="ECO:0000256" key="6">
    <source>
        <dbReference type="ARBA" id="ARBA00022989"/>
    </source>
</evidence>
<evidence type="ECO:0000256" key="13">
    <source>
        <dbReference type="HAMAP-Rule" id="MF_01398"/>
    </source>
</evidence>
<comment type="function">
    <text evidence="11">Component of the F(0) channel, it forms part of the peripheral stalk, linking F(1) to F(0). The b'-subunit is a diverged and duplicated form of b found in plants and photosynthetic bacteria.</text>
</comment>
<sequence>MELSGSTFVLEIINFLVLIWLLQRFFYKPLQAVIARRRAGIDQQLADATDMRAQAQELQSQYENRLSHWEAERQRAREALQQEIERERTRQHEGLRAELDKERRKAEVSQQHQLLERQQHLERLALEQGSRFATRLLELCAGPELETRLLEMLLNALPGLPTEQLQSLREHAAEHPEAIEITSAFELPPGDRSRLQQRIDGLLATKAEYRYLKDPELLAGLRLSIGPWVFRASVRDELKGFADLVQSNGNTRLPCAQALQPAQTEQDHG</sequence>
<comment type="caution">
    <text evidence="15">The sequence shown here is derived from an EMBL/GenBank/DDBJ whole genome shotgun (WGS) entry which is preliminary data.</text>
</comment>
<proteinExistence type="inferred from homology"/>
<dbReference type="PANTHER" id="PTHR33445:SF2">
    <property type="entry name" value="ATP SYNTHASE SUBUNIT B', CHLOROPLASTIC"/>
    <property type="match status" value="1"/>
</dbReference>
<evidence type="ECO:0000256" key="14">
    <source>
        <dbReference type="SAM" id="Coils"/>
    </source>
</evidence>
<evidence type="ECO:0000313" key="15">
    <source>
        <dbReference type="EMBL" id="GGO81606.1"/>
    </source>
</evidence>
<comment type="subcellular location">
    <subcellularLocation>
        <location evidence="13">Cell membrane</location>
        <topology evidence="13">Single-pass membrane protein</topology>
    </subcellularLocation>
    <subcellularLocation>
        <location evidence="12">Endomembrane system</location>
        <topology evidence="12">Single-pass membrane protein</topology>
    </subcellularLocation>
</comment>
<dbReference type="PANTHER" id="PTHR33445">
    <property type="entry name" value="ATP SYNTHASE SUBUNIT B', CHLOROPLASTIC"/>
    <property type="match status" value="1"/>
</dbReference>
<dbReference type="InterPro" id="IPR050059">
    <property type="entry name" value="ATP_synthase_B_chain"/>
</dbReference>
<evidence type="ECO:0000256" key="8">
    <source>
        <dbReference type="ARBA" id="ARBA00023136"/>
    </source>
</evidence>
<evidence type="ECO:0000256" key="2">
    <source>
        <dbReference type="ARBA" id="ARBA00022448"/>
    </source>
</evidence>
<dbReference type="HAMAP" id="MF_01398">
    <property type="entry name" value="ATP_synth_b_bprime"/>
    <property type="match status" value="1"/>
</dbReference>
<feature type="coiled-coil region" evidence="14">
    <location>
        <begin position="41"/>
        <end position="90"/>
    </location>
</feature>
<gene>
    <name evidence="13 15" type="primary">atpF</name>
    <name evidence="15" type="ORF">GCM10011348_20980</name>
</gene>
<dbReference type="AlphaFoldDB" id="A0A917ZEL5"/>
<keyword evidence="16" id="KW-1185">Reference proteome</keyword>
<keyword evidence="14" id="KW-0175">Coiled coil</keyword>
<feature type="transmembrane region" description="Helical" evidence="13">
    <location>
        <begin position="6"/>
        <end position="27"/>
    </location>
</feature>
<keyword evidence="2 13" id="KW-0813">Transport</keyword>
<dbReference type="GO" id="GO:0012505">
    <property type="term" value="C:endomembrane system"/>
    <property type="evidence" value="ECO:0007669"/>
    <property type="project" value="UniProtKB-SubCell"/>
</dbReference>
<name>A0A917ZEL5_9GAMM</name>
<evidence type="ECO:0000256" key="1">
    <source>
        <dbReference type="ARBA" id="ARBA00005513"/>
    </source>
</evidence>
<dbReference type="GO" id="GO:0045259">
    <property type="term" value="C:proton-transporting ATP synthase complex"/>
    <property type="evidence" value="ECO:0007669"/>
    <property type="project" value="UniProtKB-KW"/>
</dbReference>
<comment type="subunit">
    <text evidence="13">F-type ATPases have 2 components, F(1) - the catalytic core - and F(0) - the membrane proton channel. F(1) has five subunits: alpha(3), beta(3), gamma(1), delta(1), epsilon(1). F(0) has three main subunits: a(1), b(2) and c(10-14). The alpha and beta chains form an alternating ring which encloses part of the gamma chain. F(1) is attached to F(0) by a central stalk formed by the gamma and epsilon chains, while a peripheral stalk is formed by the delta and b chains.</text>
</comment>
<dbReference type="GO" id="GO:0046961">
    <property type="term" value="F:proton-transporting ATPase activity, rotational mechanism"/>
    <property type="evidence" value="ECO:0007669"/>
    <property type="project" value="TreeGrafter"/>
</dbReference>
<evidence type="ECO:0000256" key="5">
    <source>
        <dbReference type="ARBA" id="ARBA00022781"/>
    </source>
</evidence>
<evidence type="ECO:0000256" key="9">
    <source>
        <dbReference type="ARBA" id="ARBA00023310"/>
    </source>
</evidence>
<dbReference type="Proteomes" id="UP000599578">
    <property type="component" value="Unassembled WGS sequence"/>
</dbReference>
<keyword evidence="13" id="KW-1003">Cell membrane</keyword>
<reference evidence="15 16" key="1">
    <citation type="journal article" date="2014" name="Int. J. Syst. Evol. Microbiol.">
        <title>Complete genome sequence of Corynebacterium casei LMG S-19264T (=DSM 44701T), isolated from a smear-ripened cheese.</title>
        <authorList>
            <consortium name="US DOE Joint Genome Institute (JGI-PGF)"/>
            <person name="Walter F."/>
            <person name="Albersmeier A."/>
            <person name="Kalinowski J."/>
            <person name="Ruckert C."/>
        </authorList>
    </citation>
    <scope>NUCLEOTIDE SEQUENCE [LARGE SCALE GENOMIC DNA]</scope>
    <source>
        <strain evidence="15 16">CGMCC 1.7286</strain>
    </source>
</reference>